<dbReference type="GO" id="GO:0003676">
    <property type="term" value="F:nucleic acid binding"/>
    <property type="evidence" value="ECO:0007669"/>
    <property type="project" value="InterPro"/>
</dbReference>
<dbReference type="Gene3D" id="2.130.10.10">
    <property type="entry name" value="YVTN repeat-like/Quinoprotein amine dehydrogenase"/>
    <property type="match status" value="1"/>
</dbReference>
<gene>
    <name evidence="5" type="ORF">MSPICULIGERA_LOCUS13633</name>
</gene>
<organism evidence="5 6">
    <name type="scientific">Mesorhabditis spiculigera</name>
    <dbReference type="NCBI Taxonomy" id="96644"/>
    <lineage>
        <taxon>Eukaryota</taxon>
        <taxon>Metazoa</taxon>
        <taxon>Ecdysozoa</taxon>
        <taxon>Nematoda</taxon>
        <taxon>Chromadorea</taxon>
        <taxon>Rhabditida</taxon>
        <taxon>Rhabditina</taxon>
        <taxon>Rhabditomorpha</taxon>
        <taxon>Rhabditoidea</taxon>
        <taxon>Rhabditidae</taxon>
        <taxon>Mesorhabditinae</taxon>
        <taxon>Mesorhabditis</taxon>
    </lineage>
</organism>
<feature type="domain" description="RSE1/DDB1/CPSF1 C-terminal" evidence="4">
    <location>
        <begin position="2"/>
        <end position="188"/>
    </location>
</feature>
<evidence type="ECO:0000259" key="4">
    <source>
        <dbReference type="Pfam" id="PF03178"/>
    </source>
</evidence>
<accession>A0AA36CWR6</accession>
<feature type="non-terminal residue" evidence="5">
    <location>
        <position position="222"/>
    </location>
</feature>
<comment type="caution">
    <text evidence="5">The sequence shown here is derived from an EMBL/GenBank/DDBJ whole genome shotgun (WGS) entry which is preliminary data.</text>
</comment>
<dbReference type="AlphaFoldDB" id="A0AA36CWR6"/>
<dbReference type="InterPro" id="IPR004871">
    <property type="entry name" value="RSE1/DDB1/CPSF1_C"/>
</dbReference>
<dbReference type="InterPro" id="IPR015943">
    <property type="entry name" value="WD40/YVTN_repeat-like_dom_sf"/>
</dbReference>
<protein>
    <recommendedName>
        <fullName evidence="4">RSE1/DDB1/CPSF1 C-terminal domain-containing protein</fullName>
    </recommendedName>
</protein>
<dbReference type="Pfam" id="PF03178">
    <property type="entry name" value="CPSF_A"/>
    <property type="match status" value="1"/>
</dbReference>
<comment type="subcellular location">
    <subcellularLocation>
        <location evidence="1">Nucleus</location>
    </subcellularLocation>
</comment>
<dbReference type="GO" id="GO:0005634">
    <property type="term" value="C:nucleus"/>
    <property type="evidence" value="ECO:0007669"/>
    <property type="project" value="UniProtKB-SubCell"/>
</dbReference>
<evidence type="ECO:0000256" key="3">
    <source>
        <dbReference type="ARBA" id="ARBA00038266"/>
    </source>
</evidence>
<keyword evidence="6" id="KW-1185">Reference proteome</keyword>
<dbReference type="Gene3D" id="1.10.150.910">
    <property type="match status" value="1"/>
</dbReference>
<dbReference type="PANTHER" id="PTHR10644">
    <property type="entry name" value="DNA REPAIR/RNA PROCESSING CPSF FAMILY"/>
    <property type="match status" value="1"/>
</dbReference>
<keyword evidence="2" id="KW-0539">Nucleus</keyword>
<dbReference type="FunFam" id="1.10.150.910:FF:000002">
    <property type="entry name" value="Splicing factor 3B subunit 3"/>
    <property type="match status" value="1"/>
</dbReference>
<evidence type="ECO:0000313" key="5">
    <source>
        <dbReference type="EMBL" id="CAJ0575322.1"/>
    </source>
</evidence>
<evidence type="ECO:0000256" key="1">
    <source>
        <dbReference type="ARBA" id="ARBA00004123"/>
    </source>
</evidence>
<reference evidence="5" key="1">
    <citation type="submission" date="2023-06" db="EMBL/GenBank/DDBJ databases">
        <authorList>
            <person name="Delattre M."/>
        </authorList>
    </citation>
    <scope>NUCLEOTIDE SEQUENCE</scope>
    <source>
        <strain evidence="5">AF72</strain>
    </source>
</reference>
<comment type="similarity">
    <text evidence="3">Belongs to the RSE1 family.</text>
</comment>
<dbReference type="InterPro" id="IPR050358">
    <property type="entry name" value="RSE1/DDB1/CFT1"/>
</dbReference>
<evidence type="ECO:0000256" key="2">
    <source>
        <dbReference type="ARBA" id="ARBA00023242"/>
    </source>
</evidence>
<dbReference type="EMBL" id="CATQJA010002637">
    <property type="protein sequence ID" value="CAJ0575322.1"/>
    <property type="molecule type" value="Genomic_DNA"/>
</dbReference>
<name>A0AA36CWR6_9BILA</name>
<dbReference type="Proteomes" id="UP001177023">
    <property type="component" value="Unassembled WGS sequence"/>
</dbReference>
<proteinExistence type="inferred from homology"/>
<evidence type="ECO:0000313" key="6">
    <source>
        <dbReference type="Proteomes" id="UP001177023"/>
    </source>
</evidence>
<sequence length="222" mass="25278">MGQRIVVSDVQESIHFVRYRRSENQLIVFCDDTTPRYVTAVCMLDYQTVAIGDKFGSVAVVRLPDRVNEDVVEDPTGTKQLWERGWLNGASQKLEMISVFYVGDMITSLQKASMVPGAGEALVYSTIGGQIGMLVPFMSREEHDLLQNLEMHLRVEFPPLCGRDHLSFRSYYHPCKSVIDGDMCEQYSMIDPQKQKSIAEELGKSPNELIKKLEDIRTRYAF</sequence>